<feature type="compositionally biased region" description="Low complexity" evidence="1">
    <location>
        <begin position="59"/>
        <end position="72"/>
    </location>
</feature>
<name>A0A7X1KNG2_9SPHN</name>
<dbReference type="AlphaFoldDB" id="A0A7X1KNG2"/>
<dbReference type="Proteomes" id="UP000566813">
    <property type="component" value="Unassembled WGS sequence"/>
</dbReference>
<dbReference type="EMBL" id="JACLAW010000017">
    <property type="protein sequence ID" value="MBC2667320.1"/>
    <property type="molecule type" value="Genomic_DNA"/>
</dbReference>
<reference evidence="2 3" key="1">
    <citation type="submission" date="2020-08" db="EMBL/GenBank/DDBJ databases">
        <title>The genome sequence of type strain Novosphingobium flavum NBRC 111647.</title>
        <authorList>
            <person name="Liu Y."/>
        </authorList>
    </citation>
    <scope>NUCLEOTIDE SEQUENCE [LARGE SCALE GENOMIC DNA]</scope>
    <source>
        <strain evidence="2 3">NBRC 111647</strain>
    </source>
</reference>
<keyword evidence="3" id="KW-1185">Reference proteome</keyword>
<proteinExistence type="predicted"/>
<evidence type="ECO:0008006" key="4">
    <source>
        <dbReference type="Google" id="ProtNLM"/>
    </source>
</evidence>
<accession>A0A7X1KNG2</accession>
<protein>
    <recommendedName>
        <fullName evidence="4">J domain-containing protein</fullName>
    </recommendedName>
</protein>
<gene>
    <name evidence="2" type="ORF">H7F51_17515</name>
</gene>
<evidence type="ECO:0000256" key="1">
    <source>
        <dbReference type="SAM" id="MobiDB-lite"/>
    </source>
</evidence>
<evidence type="ECO:0000313" key="2">
    <source>
        <dbReference type="EMBL" id="MBC2667320.1"/>
    </source>
</evidence>
<comment type="caution">
    <text evidence="2">The sequence shown here is derived from an EMBL/GenBank/DDBJ whole genome shotgun (WGS) entry which is preliminary data.</text>
</comment>
<dbReference type="RefSeq" id="WP_185665614.1">
    <property type="nucleotide sequence ID" value="NZ_JACLAW010000017.1"/>
</dbReference>
<feature type="region of interest" description="Disordered" evidence="1">
    <location>
        <begin position="59"/>
        <end position="89"/>
    </location>
</feature>
<sequence length="592" mass="63801">MNPGQANRLLGIKSGADVPAIRKAYAAKLKALDVDAEPQAYAALRQARDLALRLAKAAQAAEAPEPETAAPASLSDDPAEPPREWPYAAPLRPDLADQDMIPIHLVGQAEIPPRQERPEPVELRLPDFSPAVERAFAGPPQLARGGHAAADGVALSRPDRDLYTLLSAGEDAPLDEAELARANGWLGQILADAASADLTLHGQIEGWLADTIARAWPRSAPLLPPTAEAFGWENERGQLHERSSIAWLNARLRGFRFQSDVVDPAHRFHKAWVELHQPGRSTVLQRLRVNRPDVIRLLKGVRENFPELEDHFDPQRVASWEGGGGPSISFAAGRFAEGANARFPMFAVWTGILFMIQVVRFIPGLNSDARPDKLDGQFGPPAAVATADPDYERIRDAAVIAAFGEGKTIAWLREHQASLSASFEARIRAARNSGADEAAAIAQAVDFVHRRVFLAGRREKGATLDDTMAVHLAYLDAASKLGSATCLQSMHSLDFGGVSIPTTVRRQEAKLASRLAEAGKLVEVPASGPSQASVPGELVGQIIRATGLTQSQVGKALQERASAEDNCAVKRALLRAALDWNGPERNAIFLTI</sequence>
<evidence type="ECO:0000313" key="3">
    <source>
        <dbReference type="Proteomes" id="UP000566813"/>
    </source>
</evidence>
<organism evidence="2 3">
    <name type="scientific">Novosphingobium flavum</name>
    <dbReference type="NCBI Taxonomy" id="1778672"/>
    <lineage>
        <taxon>Bacteria</taxon>
        <taxon>Pseudomonadati</taxon>
        <taxon>Pseudomonadota</taxon>
        <taxon>Alphaproteobacteria</taxon>
        <taxon>Sphingomonadales</taxon>
        <taxon>Sphingomonadaceae</taxon>
        <taxon>Novosphingobium</taxon>
    </lineage>
</organism>